<name>A0ABU8MI19_9PSEU</name>
<dbReference type="RefSeq" id="WP_337693385.1">
    <property type="nucleotide sequence ID" value="NZ_JBBEGN010000001.1"/>
</dbReference>
<evidence type="ECO:0000313" key="1">
    <source>
        <dbReference type="EMBL" id="MEJ2866772.1"/>
    </source>
</evidence>
<accession>A0ABU8MI19</accession>
<gene>
    <name evidence="1" type="ORF">WCD74_03290</name>
</gene>
<evidence type="ECO:0000313" key="2">
    <source>
        <dbReference type="Proteomes" id="UP001385809"/>
    </source>
</evidence>
<organism evidence="1 2">
    <name type="scientific">Actinomycetospora aurantiaca</name>
    <dbReference type="NCBI Taxonomy" id="3129233"/>
    <lineage>
        <taxon>Bacteria</taxon>
        <taxon>Bacillati</taxon>
        <taxon>Actinomycetota</taxon>
        <taxon>Actinomycetes</taxon>
        <taxon>Pseudonocardiales</taxon>
        <taxon>Pseudonocardiaceae</taxon>
        <taxon>Actinomycetospora</taxon>
    </lineage>
</organism>
<proteinExistence type="predicted"/>
<protein>
    <submittedName>
        <fullName evidence="1">Uncharacterized protein</fullName>
    </submittedName>
</protein>
<keyword evidence="2" id="KW-1185">Reference proteome</keyword>
<comment type="caution">
    <text evidence="1">The sequence shown here is derived from an EMBL/GenBank/DDBJ whole genome shotgun (WGS) entry which is preliminary data.</text>
</comment>
<reference evidence="1 2" key="1">
    <citation type="submission" date="2024-03" db="EMBL/GenBank/DDBJ databases">
        <title>Actinomycetospora sp. OC33-EN08, a novel actinomycete isolated from wild orchid (Aerides multiflora).</title>
        <authorList>
            <person name="Suriyachadkun C."/>
        </authorList>
    </citation>
    <scope>NUCLEOTIDE SEQUENCE [LARGE SCALE GENOMIC DNA]</scope>
    <source>
        <strain evidence="1 2">OC33-EN08</strain>
    </source>
</reference>
<dbReference type="Proteomes" id="UP001385809">
    <property type="component" value="Unassembled WGS sequence"/>
</dbReference>
<sequence>MAIEKQGPLLIGAITTDWPQFGFGGTNWGFQTTSSWRLVGDEGIVTSSGSPDLESGVLGLVHLSVVAVSEQARLTPGDPVFLLDNGWRLEVFSELALDPWSMMLPDIVFVGEPGR</sequence>
<dbReference type="EMBL" id="JBBEGN010000001">
    <property type="protein sequence ID" value="MEJ2866772.1"/>
    <property type="molecule type" value="Genomic_DNA"/>
</dbReference>